<dbReference type="PROSITE" id="PS50109">
    <property type="entry name" value="HIS_KIN"/>
    <property type="match status" value="1"/>
</dbReference>
<evidence type="ECO:0000313" key="10">
    <source>
        <dbReference type="Proteomes" id="UP000220527"/>
    </source>
</evidence>
<dbReference type="InterPro" id="IPR036097">
    <property type="entry name" value="HisK_dim/P_sf"/>
</dbReference>
<evidence type="ECO:0000313" key="9">
    <source>
        <dbReference type="EMBL" id="PDW03128.1"/>
    </source>
</evidence>
<keyword evidence="6" id="KW-0472">Membrane</keyword>
<organism evidence="9 10">
    <name type="scientific">Candidatus Viridilinea mediisalina</name>
    <dbReference type="NCBI Taxonomy" id="2024553"/>
    <lineage>
        <taxon>Bacteria</taxon>
        <taxon>Bacillati</taxon>
        <taxon>Chloroflexota</taxon>
        <taxon>Chloroflexia</taxon>
        <taxon>Chloroflexales</taxon>
        <taxon>Chloroflexineae</taxon>
        <taxon>Oscillochloridaceae</taxon>
        <taxon>Candidatus Viridilinea</taxon>
    </lineage>
</organism>
<dbReference type="Gene3D" id="3.30.450.20">
    <property type="entry name" value="PAS domain"/>
    <property type="match status" value="1"/>
</dbReference>
<name>A0A2A6RJU4_9CHLR</name>
<dbReference type="Pfam" id="PF08448">
    <property type="entry name" value="PAS_4"/>
    <property type="match status" value="1"/>
</dbReference>
<keyword evidence="4" id="KW-0808">Transferase</keyword>
<dbReference type="InterPro" id="IPR004358">
    <property type="entry name" value="Sig_transdc_His_kin-like_C"/>
</dbReference>
<dbReference type="Pfam" id="PF16927">
    <property type="entry name" value="HisKA_7TM"/>
    <property type="match status" value="1"/>
</dbReference>
<dbReference type="Gene3D" id="1.10.287.130">
    <property type="match status" value="1"/>
</dbReference>
<evidence type="ECO:0000256" key="3">
    <source>
        <dbReference type="ARBA" id="ARBA00022553"/>
    </source>
</evidence>
<feature type="domain" description="PAS" evidence="8">
    <location>
        <begin position="241"/>
        <end position="279"/>
    </location>
</feature>
<dbReference type="InterPro" id="IPR031621">
    <property type="entry name" value="HisKA_7TM"/>
</dbReference>
<keyword evidence="10" id="KW-1185">Reference proteome</keyword>
<dbReference type="InterPro" id="IPR035965">
    <property type="entry name" value="PAS-like_dom_sf"/>
</dbReference>
<dbReference type="Pfam" id="PF02518">
    <property type="entry name" value="HATPase_c"/>
    <property type="match status" value="1"/>
</dbReference>
<dbReference type="InterPro" id="IPR003661">
    <property type="entry name" value="HisK_dim/P_dom"/>
</dbReference>
<reference evidence="10" key="1">
    <citation type="submission" date="2017-08" db="EMBL/GenBank/DDBJ databases">
        <authorList>
            <person name="Grouzdev D.S."/>
            <person name="Gaisin V.A."/>
            <person name="Rysina M.S."/>
            <person name="Gorlenko V.M."/>
        </authorList>
    </citation>
    <scope>NUCLEOTIDE SEQUENCE [LARGE SCALE GENOMIC DNA]</scope>
    <source>
        <strain evidence="10">Kir15-3F</strain>
    </source>
</reference>
<evidence type="ECO:0000256" key="6">
    <source>
        <dbReference type="SAM" id="Phobius"/>
    </source>
</evidence>
<evidence type="ECO:0000256" key="1">
    <source>
        <dbReference type="ARBA" id="ARBA00000085"/>
    </source>
</evidence>
<protein>
    <recommendedName>
        <fullName evidence="2">histidine kinase</fullName>
        <ecNumber evidence="2">2.7.13.3</ecNumber>
    </recommendedName>
</protein>
<dbReference type="InterPro" id="IPR005467">
    <property type="entry name" value="His_kinase_dom"/>
</dbReference>
<dbReference type="InterPro" id="IPR003594">
    <property type="entry name" value="HATPase_dom"/>
</dbReference>
<gene>
    <name evidence="9" type="ORF">CJ255_10450</name>
</gene>
<feature type="transmembrane region" description="Helical" evidence="6">
    <location>
        <begin position="6"/>
        <end position="24"/>
    </location>
</feature>
<dbReference type="OrthoDB" id="155863at2"/>
<keyword evidence="3" id="KW-0597">Phosphoprotein</keyword>
<feature type="domain" description="Histidine kinase" evidence="7">
    <location>
        <begin position="371"/>
        <end position="598"/>
    </location>
</feature>
<feature type="transmembrane region" description="Helical" evidence="6">
    <location>
        <begin position="36"/>
        <end position="56"/>
    </location>
</feature>
<keyword evidence="4" id="KW-0418">Kinase</keyword>
<dbReference type="EMBL" id="NQWI01000040">
    <property type="protein sequence ID" value="PDW03128.1"/>
    <property type="molecule type" value="Genomic_DNA"/>
</dbReference>
<evidence type="ECO:0000256" key="2">
    <source>
        <dbReference type="ARBA" id="ARBA00012438"/>
    </source>
</evidence>
<dbReference type="Gene3D" id="3.30.565.10">
    <property type="entry name" value="Histidine kinase-like ATPase, C-terminal domain"/>
    <property type="match status" value="1"/>
</dbReference>
<accession>A0A2A6RJU4</accession>
<evidence type="ECO:0000259" key="8">
    <source>
        <dbReference type="PROSITE" id="PS50112"/>
    </source>
</evidence>
<dbReference type="SUPFAM" id="SSF47384">
    <property type="entry name" value="Homodimeric domain of signal transducing histidine kinase"/>
    <property type="match status" value="1"/>
</dbReference>
<dbReference type="InterPro" id="IPR000014">
    <property type="entry name" value="PAS"/>
</dbReference>
<keyword evidence="6" id="KW-0812">Transmembrane</keyword>
<evidence type="ECO:0000256" key="5">
    <source>
        <dbReference type="ARBA" id="ARBA00023012"/>
    </source>
</evidence>
<dbReference type="SUPFAM" id="SSF55874">
    <property type="entry name" value="ATPase domain of HSP90 chaperone/DNA topoisomerase II/histidine kinase"/>
    <property type="match status" value="1"/>
</dbReference>
<dbReference type="SMART" id="SM00387">
    <property type="entry name" value="HATPase_c"/>
    <property type="match status" value="1"/>
</dbReference>
<dbReference type="PANTHER" id="PTHR43065:SF42">
    <property type="entry name" value="TWO-COMPONENT SENSOR PPRA"/>
    <property type="match status" value="1"/>
</dbReference>
<proteinExistence type="predicted"/>
<dbReference type="GO" id="GO:0000155">
    <property type="term" value="F:phosphorelay sensor kinase activity"/>
    <property type="evidence" value="ECO:0007669"/>
    <property type="project" value="InterPro"/>
</dbReference>
<dbReference type="AlphaFoldDB" id="A0A2A6RJU4"/>
<dbReference type="PRINTS" id="PR00344">
    <property type="entry name" value="BCTRLSENSOR"/>
</dbReference>
<sequence>MMTLNPYALSLIVTAAISLVLAFVGWRRRRNAAGRIFVLLMGALTIWSLGYAAELASSDVIAMRRWVVVQYVGIVTIPVFWLLFTLSYSGMGKRIGWQHYATLFVMPSISLLLNASNERWHMLFYREIKPEFYDTFSLLVVTPGPWFWLHTLYSYGVILAGALILLRLWLQTPSLYRQQVTLMLLGAGMPLVMNVIYLSGASPWPNLDLSPFGFTATGMLVAIGLFRFGLFDLNPIARNSLFEALRNPVLVLDEQGRISDLNQATQRLLGAAMQNQLGKPVAQSLATWPQLAAFCSEHGEGRMEFAWCSEPLQAYEVFRTPLNDQQGRLLGQIVVFHDITVRYQAERERLALERQMLHAQKLESLGVLAGGIAHDFNNLLMSIIGNLDLARLDLDEEHPAQGPLGDAERATRRASDLTRQLQAYAGKGSVMLRPINLSQLLTEMMTILQISIKHQSNIQIEFDLANDLPRFEGDSNQIQQAVINLISNAAEALGKAGGTITFSTGVDSYSAAALVDNRVERKINAGTFIYLRITDDGSGMDAATSERMFEPFFTTKEYGRGIGLATVMGVMRSHHGAILVESSPGVGSSLTLLFPVAEA</sequence>
<feature type="transmembrane region" description="Helical" evidence="6">
    <location>
        <begin position="68"/>
        <end position="88"/>
    </location>
</feature>
<dbReference type="RefSeq" id="WP_097644047.1">
    <property type="nucleotide sequence ID" value="NZ_NQWI01000040.1"/>
</dbReference>
<feature type="transmembrane region" description="Helical" evidence="6">
    <location>
        <begin position="152"/>
        <end position="170"/>
    </location>
</feature>
<dbReference type="PROSITE" id="PS50112">
    <property type="entry name" value="PAS"/>
    <property type="match status" value="1"/>
</dbReference>
<dbReference type="Proteomes" id="UP000220527">
    <property type="component" value="Unassembled WGS sequence"/>
</dbReference>
<dbReference type="PANTHER" id="PTHR43065">
    <property type="entry name" value="SENSOR HISTIDINE KINASE"/>
    <property type="match status" value="1"/>
</dbReference>
<keyword evidence="5" id="KW-0902">Two-component regulatory system</keyword>
<comment type="catalytic activity">
    <reaction evidence="1">
        <text>ATP + protein L-histidine = ADP + protein N-phospho-L-histidine.</text>
        <dbReference type="EC" id="2.7.13.3"/>
    </reaction>
</comment>
<dbReference type="NCBIfam" id="TIGR00229">
    <property type="entry name" value="sensory_box"/>
    <property type="match status" value="1"/>
</dbReference>
<dbReference type="InterPro" id="IPR013656">
    <property type="entry name" value="PAS_4"/>
</dbReference>
<feature type="transmembrane region" description="Helical" evidence="6">
    <location>
        <begin position="100"/>
        <end position="116"/>
    </location>
</feature>
<evidence type="ECO:0000259" key="7">
    <source>
        <dbReference type="PROSITE" id="PS50109"/>
    </source>
</evidence>
<dbReference type="InterPro" id="IPR036890">
    <property type="entry name" value="HATPase_C_sf"/>
</dbReference>
<comment type="caution">
    <text evidence="9">The sequence shown here is derived from an EMBL/GenBank/DDBJ whole genome shotgun (WGS) entry which is preliminary data.</text>
</comment>
<feature type="transmembrane region" description="Helical" evidence="6">
    <location>
        <begin position="212"/>
        <end position="230"/>
    </location>
</feature>
<dbReference type="EC" id="2.7.13.3" evidence="2"/>
<evidence type="ECO:0000256" key="4">
    <source>
        <dbReference type="ARBA" id="ARBA00022777"/>
    </source>
</evidence>
<dbReference type="SUPFAM" id="SSF55785">
    <property type="entry name" value="PYP-like sensor domain (PAS domain)"/>
    <property type="match status" value="1"/>
</dbReference>
<feature type="transmembrane region" description="Helical" evidence="6">
    <location>
        <begin position="182"/>
        <end position="200"/>
    </location>
</feature>
<dbReference type="CDD" id="cd00082">
    <property type="entry name" value="HisKA"/>
    <property type="match status" value="1"/>
</dbReference>
<keyword evidence="6" id="KW-1133">Transmembrane helix</keyword>